<proteinExistence type="predicted"/>
<dbReference type="Pfam" id="PF03968">
    <property type="entry name" value="LptD_N"/>
    <property type="match status" value="1"/>
</dbReference>
<sequence>MRWWCVLVCCLSILNVMDAKRLENKGLKKERELLEITGNQFVANDKTKTAVIQGNVQIKKGKDKLFANKVIVFLNDKRKPERYEAIGNTRFNIFTEDHREISGSADKLIYNALNGEYKLLQNAVVREVGKSNVITGDEIILNKTKGYADVLGSAKRPAKFVFDMEEINEENRKAKQKKKDDKTKP</sequence>
<dbReference type="PATRIC" id="fig|1055532.3.peg.154"/>
<dbReference type="InterPro" id="IPR014340">
    <property type="entry name" value="LptA"/>
</dbReference>
<dbReference type="HOGENOM" id="CLU_112840_0_0_7"/>
<organism evidence="5 6">
    <name type="scientific">Helicobacter pylori Aklavik86</name>
    <dbReference type="NCBI Taxonomy" id="1055532"/>
    <lineage>
        <taxon>Bacteria</taxon>
        <taxon>Pseudomonadati</taxon>
        <taxon>Campylobacterota</taxon>
        <taxon>Epsilonproteobacteria</taxon>
        <taxon>Campylobacterales</taxon>
        <taxon>Helicobacteraceae</taxon>
        <taxon>Helicobacter</taxon>
    </lineage>
</organism>
<evidence type="ECO:0000313" key="6">
    <source>
        <dbReference type="Proteomes" id="UP000010078"/>
    </source>
</evidence>
<dbReference type="GO" id="GO:0001530">
    <property type="term" value="F:lipopolysaccharide binding"/>
    <property type="evidence" value="ECO:0007669"/>
    <property type="project" value="InterPro"/>
</dbReference>
<dbReference type="KEGG" id="hpyk:HPAKL86_00750"/>
<evidence type="ECO:0000256" key="1">
    <source>
        <dbReference type="ARBA" id="ARBA00022448"/>
    </source>
</evidence>
<dbReference type="InterPro" id="IPR052037">
    <property type="entry name" value="LPS_export_LptA"/>
</dbReference>
<dbReference type="NCBIfam" id="TIGR03002">
    <property type="entry name" value="outer_YhbN_LptA"/>
    <property type="match status" value="1"/>
</dbReference>
<gene>
    <name evidence="5" type="ORF">HPAKL86_00750</name>
</gene>
<keyword evidence="3" id="KW-0574">Periplasm</keyword>
<dbReference type="PANTHER" id="PTHR36504">
    <property type="entry name" value="LIPOPOLYSACCHARIDE EXPORT SYSTEM PROTEIN LPTA"/>
    <property type="match status" value="1"/>
</dbReference>
<feature type="domain" description="Organic solvent tolerance-like N-terminal" evidence="4">
    <location>
        <begin position="35"/>
        <end position="146"/>
    </location>
</feature>
<evidence type="ECO:0000259" key="4">
    <source>
        <dbReference type="Pfam" id="PF03968"/>
    </source>
</evidence>
<dbReference type="EMBL" id="CP003476">
    <property type="protein sequence ID" value="AFX89176.1"/>
    <property type="molecule type" value="Genomic_DNA"/>
</dbReference>
<dbReference type="Proteomes" id="UP000010078">
    <property type="component" value="Chromosome"/>
</dbReference>
<dbReference type="RefSeq" id="WP_015086634.1">
    <property type="nucleotide sequence ID" value="NC_019563.1"/>
</dbReference>
<dbReference type="PANTHER" id="PTHR36504:SF1">
    <property type="entry name" value="LIPOPOLYSACCHARIDE EXPORT SYSTEM PROTEIN LPTA"/>
    <property type="match status" value="1"/>
</dbReference>
<keyword evidence="1" id="KW-0813">Transport</keyword>
<dbReference type="InterPro" id="IPR005653">
    <property type="entry name" value="OstA-like_N"/>
</dbReference>
<dbReference type="GO" id="GO:0015920">
    <property type="term" value="P:lipopolysaccharide transport"/>
    <property type="evidence" value="ECO:0007669"/>
    <property type="project" value="InterPro"/>
</dbReference>
<dbReference type="GO" id="GO:0030288">
    <property type="term" value="C:outer membrane-bounded periplasmic space"/>
    <property type="evidence" value="ECO:0007669"/>
    <property type="project" value="TreeGrafter"/>
</dbReference>
<dbReference type="GO" id="GO:0009279">
    <property type="term" value="C:cell outer membrane"/>
    <property type="evidence" value="ECO:0007669"/>
    <property type="project" value="TreeGrafter"/>
</dbReference>
<evidence type="ECO:0000313" key="5">
    <source>
        <dbReference type="EMBL" id="AFX89176.1"/>
    </source>
</evidence>
<dbReference type="AlphaFoldDB" id="K7Y6K5"/>
<evidence type="ECO:0000256" key="2">
    <source>
        <dbReference type="ARBA" id="ARBA00022729"/>
    </source>
</evidence>
<name>K7Y6K5_HELPX</name>
<dbReference type="Gene3D" id="2.60.450.10">
    <property type="entry name" value="Lipopolysaccharide (LPS) transport protein A like domain"/>
    <property type="match status" value="1"/>
</dbReference>
<protein>
    <recommendedName>
        <fullName evidence="4">Organic solvent tolerance-like N-terminal domain-containing protein</fullName>
    </recommendedName>
</protein>
<reference evidence="5 6" key="1">
    <citation type="journal article" date="2015" name="Genome Announc.">
        <title>Complete Genome Sequences of Two Helicobacter pylori Strains from a Canadian Arctic Aboriginal Community.</title>
        <authorList>
            <person name="Kersulyte D."/>
            <person name="Bertoli M.T."/>
            <person name="Tamma S."/>
            <person name="Keelan M."/>
            <person name="Munday R."/>
            <person name="Geary J."/>
            <person name="Veldhuyzen van Zanten S."/>
            <person name="Goodman K.J."/>
            <person name="Berg D.E."/>
        </authorList>
    </citation>
    <scope>NUCLEOTIDE SEQUENCE [LARGE SCALE GENOMIC DNA]</scope>
    <source>
        <strain evidence="5">Aklavik86</strain>
    </source>
</reference>
<keyword evidence="2" id="KW-0732">Signal</keyword>
<accession>K7Y6K5</accession>
<dbReference type="GO" id="GO:0017089">
    <property type="term" value="F:glycolipid transfer activity"/>
    <property type="evidence" value="ECO:0007669"/>
    <property type="project" value="TreeGrafter"/>
</dbReference>
<evidence type="ECO:0000256" key="3">
    <source>
        <dbReference type="ARBA" id="ARBA00022764"/>
    </source>
</evidence>